<proteinExistence type="predicted"/>
<keyword evidence="3" id="KW-1185">Reference proteome</keyword>
<sequence>MKPVGGSGHVSDSVPEEDNNEYTAKEKEAQEDVSKLKKIRTKKSTNSSAADGYYPKPISDSFCMKCFAEIPQLSEMEYEGAYAEKLKLIKESEIAHMEALLKHISIFLALIEEKMKSLRADQF</sequence>
<name>A0A067LR22_JATCU</name>
<accession>A0A067LR22</accession>
<dbReference type="EMBL" id="KK914200">
    <property type="protein sequence ID" value="KDP47054.1"/>
    <property type="molecule type" value="Genomic_DNA"/>
</dbReference>
<evidence type="ECO:0000313" key="3">
    <source>
        <dbReference type="Proteomes" id="UP000027138"/>
    </source>
</evidence>
<feature type="region of interest" description="Disordered" evidence="1">
    <location>
        <begin position="1"/>
        <end position="52"/>
    </location>
</feature>
<evidence type="ECO:0000313" key="2">
    <source>
        <dbReference type="EMBL" id="KDP47054.1"/>
    </source>
</evidence>
<evidence type="ECO:0000256" key="1">
    <source>
        <dbReference type="SAM" id="MobiDB-lite"/>
    </source>
</evidence>
<dbReference type="Proteomes" id="UP000027138">
    <property type="component" value="Unassembled WGS sequence"/>
</dbReference>
<feature type="compositionally biased region" description="Basic and acidic residues" evidence="1">
    <location>
        <begin position="23"/>
        <end position="35"/>
    </location>
</feature>
<dbReference type="AlphaFoldDB" id="A0A067LR22"/>
<reference evidence="2 3" key="1">
    <citation type="journal article" date="2014" name="PLoS ONE">
        <title>Global Analysis of Gene Expression Profiles in Physic Nut (Jatropha curcas L.) Seedlings Exposed to Salt Stress.</title>
        <authorList>
            <person name="Zhang L."/>
            <person name="Zhang C."/>
            <person name="Wu P."/>
            <person name="Chen Y."/>
            <person name="Li M."/>
            <person name="Jiang H."/>
            <person name="Wu G."/>
        </authorList>
    </citation>
    <scope>NUCLEOTIDE SEQUENCE [LARGE SCALE GENOMIC DNA]</scope>
    <source>
        <strain evidence="3">cv. GZQX0401</strain>
        <tissue evidence="2">Young leaves</tissue>
    </source>
</reference>
<gene>
    <name evidence="2" type="ORF">JCGZ_10781</name>
</gene>
<protein>
    <submittedName>
        <fullName evidence="2">Uncharacterized protein</fullName>
    </submittedName>
</protein>
<organism evidence="2 3">
    <name type="scientific">Jatropha curcas</name>
    <name type="common">Barbados nut</name>
    <dbReference type="NCBI Taxonomy" id="180498"/>
    <lineage>
        <taxon>Eukaryota</taxon>
        <taxon>Viridiplantae</taxon>
        <taxon>Streptophyta</taxon>
        <taxon>Embryophyta</taxon>
        <taxon>Tracheophyta</taxon>
        <taxon>Spermatophyta</taxon>
        <taxon>Magnoliopsida</taxon>
        <taxon>eudicotyledons</taxon>
        <taxon>Gunneridae</taxon>
        <taxon>Pentapetalae</taxon>
        <taxon>rosids</taxon>
        <taxon>fabids</taxon>
        <taxon>Malpighiales</taxon>
        <taxon>Euphorbiaceae</taxon>
        <taxon>Crotonoideae</taxon>
        <taxon>Jatropheae</taxon>
        <taxon>Jatropha</taxon>
    </lineage>
</organism>